<dbReference type="SFLD" id="SFLDG00358">
    <property type="entry name" value="Main_(cytGST)"/>
    <property type="match status" value="1"/>
</dbReference>
<dbReference type="Proteomes" id="UP000790833">
    <property type="component" value="Unassembled WGS sequence"/>
</dbReference>
<keyword evidence="5" id="KW-1185">Reference proteome</keyword>
<dbReference type="InterPro" id="IPR010987">
    <property type="entry name" value="Glutathione-S-Trfase_C-like"/>
</dbReference>
<dbReference type="PROSITE" id="PS50405">
    <property type="entry name" value="GST_CTER"/>
    <property type="match status" value="1"/>
</dbReference>
<dbReference type="PANTHER" id="PTHR44051:SF9">
    <property type="entry name" value="GLUTATHIONE S-TRANSFERASE 1"/>
    <property type="match status" value="1"/>
</dbReference>
<dbReference type="InterPro" id="IPR004046">
    <property type="entry name" value="GST_C"/>
</dbReference>
<accession>A0A9P8AIE4</accession>
<dbReference type="CDD" id="cd03046">
    <property type="entry name" value="GST_N_GTT1_like"/>
    <property type="match status" value="1"/>
</dbReference>
<gene>
    <name evidence="4" type="ORF">KQ657_001150</name>
</gene>
<reference evidence="4" key="1">
    <citation type="submission" date="2021-03" db="EMBL/GenBank/DDBJ databases">
        <authorList>
            <person name="Palmer J.M."/>
        </authorList>
    </citation>
    <scope>NUCLEOTIDE SEQUENCE</scope>
    <source>
        <strain evidence="4">ARV_011</strain>
    </source>
</reference>
<dbReference type="InterPro" id="IPR036249">
    <property type="entry name" value="Thioredoxin-like_sf"/>
</dbReference>
<evidence type="ECO:0000313" key="4">
    <source>
        <dbReference type="EMBL" id="KAG7193035.1"/>
    </source>
</evidence>
<dbReference type="SFLD" id="SFLDS00019">
    <property type="entry name" value="Glutathione_Transferase_(cytos"/>
    <property type="match status" value="1"/>
</dbReference>
<evidence type="ECO:0000259" key="2">
    <source>
        <dbReference type="PROSITE" id="PS50404"/>
    </source>
</evidence>
<sequence length="256" mass="30018">MGYSKDDLFTLHWLDNSRAHRILWLLELLGLNYEVKIYFRHPKTWRAPPELFRVHPLGKSPILDIDFADGSERLQLLESGNMIQYLLKHYDFDKVLAPKDRKQRMQVDYFLHYTEGTLQHLLISLLVNSSAKNMAPFPLKSVTKLVGKGINNGYYKHEFELNMIYLENHMRKQGTGFFVGDKLSGADIILSFPIYENVFDNMIGVKECTGEKRDMKDLYPQLAKWSKMVSKDPAYRKINKYMEDKVEEYVRAQANL</sequence>
<dbReference type="EMBL" id="JAHMUF010000014">
    <property type="protein sequence ID" value="KAG7193035.1"/>
    <property type="molecule type" value="Genomic_DNA"/>
</dbReference>
<dbReference type="OrthoDB" id="2098326at2759"/>
<dbReference type="PANTHER" id="PTHR44051">
    <property type="entry name" value="GLUTATHIONE S-TRANSFERASE-RELATED"/>
    <property type="match status" value="1"/>
</dbReference>
<evidence type="ECO:0000259" key="3">
    <source>
        <dbReference type="PROSITE" id="PS50405"/>
    </source>
</evidence>
<dbReference type="Pfam" id="PF13409">
    <property type="entry name" value="GST_N_2"/>
    <property type="match status" value="1"/>
</dbReference>
<dbReference type="SUPFAM" id="SSF47616">
    <property type="entry name" value="GST C-terminal domain-like"/>
    <property type="match status" value="1"/>
</dbReference>
<proteinExistence type="inferred from homology"/>
<comment type="similarity">
    <text evidence="1">Belongs to the GST superfamily.</text>
</comment>
<dbReference type="SUPFAM" id="SSF52833">
    <property type="entry name" value="Thioredoxin-like"/>
    <property type="match status" value="1"/>
</dbReference>
<dbReference type="InterPro" id="IPR004045">
    <property type="entry name" value="Glutathione_S-Trfase_N"/>
</dbReference>
<dbReference type="InterPro" id="IPR036282">
    <property type="entry name" value="Glutathione-S-Trfase_C_sf"/>
</dbReference>
<dbReference type="PROSITE" id="PS50404">
    <property type="entry name" value="GST_NTER"/>
    <property type="match status" value="1"/>
</dbReference>
<organism evidence="4 5">
    <name type="scientific">Scheffersomyces spartinae</name>
    <dbReference type="NCBI Taxonomy" id="45513"/>
    <lineage>
        <taxon>Eukaryota</taxon>
        <taxon>Fungi</taxon>
        <taxon>Dikarya</taxon>
        <taxon>Ascomycota</taxon>
        <taxon>Saccharomycotina</taxon>
        <taxon>Pichiomycetes</taxon>
        <taxon>Debaryomycetaceae</taxon>
        <taxon>Scheffersomyces</taxon>
    </lineage>
</organism>
<dbReference type="AlphaFoldDB" id="A0A9P8AIE4"/>
<feature type="domain" description="GST C-terminal" evidence="3">
    <location>
        <begin position="100"/>
        <end position="256"/>
    </location>
</feature>
<dbReference type="RefSeq" id="XP_043048584.1">
    <property type="nucleotide sequence ID" value="XM_043191952.1"/>
</dbReference>
<protein>
    <recommendedName>
        <fullName evidence="6">Glutathione S-transferase</fullName>
    </recommendedName>
</protein>
<evidence type="ECO:0000313" key="5">
    <source>
        <dbReference type="Proteomes" id="UP000790833"/>
    </source>
</evidence>
<feature type="domain" description="GST N-terminal" evidence="2">
    <location>
        <begin position="6"/>
        <end position="94"/>
    </location>
</feature>
<dbReference type="InterPro" id="IPR040079">
    <property type="entry name" value="Glutathione_S-Trfase"/>
</dbReference>
<evidence type="ECO:0000256" key="1">
    <source>
        <dbReference type="ARBA" id="ARBA00007409"/>
    </source>
</evidence>
<dbReference type="Pfam" id="PF14497">
    <property type="entry name" value="GST_C_3"/>
    <property type="match status" value="1"/>
</dbReference>
<dbReference type="Gene3D" id="3.40.30.10">
    <property type="entry name" value="Glutaredoxin"/>
    <property type="match status" value="1"/>
</dbReference>
<evidence type="ECO:0008006" key="6">
    <source>
        <dbReference type="Google" id="ProtNLM"/>
    </source>
</evidence>
<name>A0A9P8AIE4_9ASCO</name>
<dbReference type="Gene3D" id="1.20.1050.10">
    <property type="match status" value="1"/>
</dbReference>
<dbReference type="GeneID" id="66114524"/>
<comment type="caution">
    <text evidence="4">The sequence shown here is derived from an EMBL/GenBank/DDBJ whole genome shotgun (WGS) entry which is preliminary data.</text>
</comment>